<keyword evidence="3" id="KW-1185">Reference proteome</keyword>
<evidence type="ECO:0000259" key="1">
    <source>
        <dbReference type="Pfam" id="PF24539"/>
    </source>
</evidence>
<name>A0ABQ8RKJ9_FUSEQ</name>
<proteinExistence type="predicted"/>
<dbReference type="Proteomes" id="UP001152024">
    <property type="component" value="Unassembled WGS sequence"/>
</dbReference>
<organism evidence="2 3">
    <name type="scientific">Fusarium equiseti</name>
    <name type="common">Fusarium scirpi</name>
    <dbReference type="NCBI Taxonomy" id="61235"/>
    <lineage>
        <taxon>Eukaryota</taxon>
        <taxon>Fungi</taxon>
        <taxon>Dikarya</taxon>
        <taxon>Ascomycota</taxon>
        <taxon>Pezizomycotina</taxon>
        <taxon>Sordariomycetes</taxon>
        <taxon>Hypocreomycetidae</taxon>
        <taxon>Hypocreales</taxon>
        <taxon>Nectriaceae</taxon>
        <taxon>Fusarium</taxon>
        <taxon>Fusarium incarnatum-equiseti species complex</taxon>
    </lineage>
</organism>
<feature type="domain" description="DUF7600" evidence="1">
    <location>
        <begin position="125"/>
        <end position="286"/>
    </location>
</feature>
<evidence type="ECO:0000313" key="3">
    <source>
        <dbReference type="Proteomes" id="UP001152024"/>
    </source>
</evidence>
<accession>A0ABQ8RKJ9</accession>
<evidence type="ECO:0000313" key="2">
    <source>
        <dbReference type="EMBL" id="KAJ4137275.1"/>
    </source>
</evidence>
<dbReference type="InterPro" id="IPR056021">
    <property type="entry name" value="DUF7600"/>
</dbReference>
<sequence length="481" mass="52577">MPAQYKTDHFQIPALRKAIAFSARLQQDAFHSKLDPQKLSLGKDIFSRLPTEMAETIVTLLPSPDNAFGPQDSVKEETLYLSLHVWASDNLGMSNRRRVWKLVDGIQSALCQIRDTVCFGTSFKSILEPEAPDDAPQVADGHSWSIAERNLEEPHLRNLRHRALCSPGPILVTQVSVSLFDTPDGPFVAGLSFVDHNGQVAHLGYCHPRNIVDIELPVAQRIQGWEVAHDALGVGAIAVVAQDGTVSSFAGNPDGIPRKLVVSSEGVSSIQASFDAVKLVALGQTTKDVITNRTGYFWHPEVPAKEFFLNGASGDSLPTSPNRLARTVFFEQPGDNKRLTSILCDNVDVCHIGQMEFSFMSAESVESWQKLGDASPVVTRQFDARFEDTGVQNYYIDLDGPNGEEITGLDVQMHEGLVCGLKVHTNFGRSKSLTSKSSPILGNPRFPWVSIRPQGSKIVGMYMIGGGFCECIFADIGLISV</sequence>
<dbReference type="EMBL" id="JAOQBH010000004">
    <property type="protein sequence ID" value="KAJ4137275.1"/>
    <property type="molecule type" value="Genomic_DNA"/>
</dbReference>
<dbReference type="Pfam" id="PF24539">
    <property type="entry name" value="DUF7600"/>
    <property type="match status" value="1"/>
</dbReference>
<gene>
    <name evidence="2" type="ORF">NW768_002857</name>
</gene>
<reference evidence="2" key="1">
    <citation type="submission" date="2022-09" db="EMBL/GenBank/DDBJ databases">
        <title>Fusarium specimens isolated from Avocado Roots.</title>
        <authorList>
            <person name="Stajich J."/>
            <person name="Roper C."/>
            <person name="Heimlech-Rivalta G."/>
        </authorList>
    </citation>
    <scope>NUCLEOTIDE SEQUENCE</scope>
    <source>
        <strain evidence="2">CF00095</strain>
    </source>
</reference>
<comment type="caution">
    <text evidence="2">The sequence shown here is derived from an EMBL/GenBank/DDBJ whole genome shotgun (WGS) entry which is preliminary data.</text>
</comment>
<protein>
    <recommendedName>
        <fullName evidence="1">DUF7600 domain-containing protein</fullName>
    </recommendedName>
</protein>